<protein>
    <submittedName>
        <fullName evidence="1">Uncharacterized protein</fullName>
    </submittedName>
</protein>
<gene>
    <name evidence="1" type="ORF">V6M85_09940</name>
</gene>
<dbReference type="GeneID" id="89337091"/>
<reference evidence="1 2" key="1">
    <citation type="submission" date="2024-02" db="EMBL/GenBank/DDBJ databases">
        <title>STSV induces naive adaptation in Sulfolobus.</title>
        <authorList>
            <person name="Xiang X."/>
            <person name="Song M."/>
        </authorList>
    </citation>
    <scope>NUCLEOTIDE SEQUENCE [LARGE SCALE GENOMIC DNA]</scope>
    <source>
        <strain evidence="1 2">RT2</strain>
    </source>
</reference>
<keyword evidence="2" id="KW-1185">Reference proteome</keyword>
<dbReference type="AlphaFoldDB" id="A0AAX4L0Q7"/>
<organism evidence="1 2">
    <name type="scientific">Sulfolobus tengchongensis</name>
    <dbReference type="NCBI Taxonomy" id="207809"/>
    <lineage>
        <taxon>Archaea</taxon>
        <taxon>Thermoproteota</taxon>
        <taxon>Thermoprotei</taxon>
        <taxon>Sulfolobales</taxon>
        <taxon>Sulfolobaceae</taxon>
        <taxon>Sulfolobus</taxon>
    </lineage>
</organism>
<proteinExistence type="predicted"/>
<evidence type="ECO:0000313" key="1">
    <source>
        <dbReference type="EMBL" id="WWQ59793.1"/>
    </source>
</evidence>
<dbReference type="EMBL" id="CP146016">
    <property type="protein sequence ID" value="WWQ59793.1"/>
    <property type="molecule type" value="Genomic_DNA"/>
</dbReference>
<name>A0AAX4L0Q7_9CREN</name>
<accession>A0AAX4L0Q7</accession>
<sequence>MFINDIEKLKRKLEEKYKGVELDEIEQKLVNFYDIGLSNINHSSIQLILSAYFKSLGYRVFVEYEKRGRLLDIYIEDKDMGIEVEYGYVPNFTATMAEEYLKSRLALKIVRYSTLSSEFYIAVPSFYIPPIPDEILDGNKNDVSLRKIIRIIRKFHKITDVRLDDFKSVKINGIITVDISKLNINIIDIDKYKALKNLYK</sequence>
<evidence type="ECO:0000313" key="2">
    <source>
        <dbReference type="Proteomes" id="UP001432202"/>
    </source>
</evidence>
<dbReference type="Proteomes" id="UP001432202">
    <property type="component" value="Chromosome"/>
</dbReference>
<dbReference type="RefSeq" id="WP_338599441.1">
    <property type="nucleotide sequence ID" value="NZ_CP146016.1"/>
</dbReference>